<protein>
    <submittedName>
        <fullName evidence="1">Uncharacterized protein</fullName>
    </submittedName>
</protein>
<proteinExistence type="predicted"/>
<gene>
    <name evidence="1" type="ORF">HNY73_004388</name>
</gene>
<name>A0A8T0FRQ5_ARGBR</name>
<organism evidence="1 2">
    <name type="scientific">Argiope bruennichi</name>
    <name type="common">Wasp spider</name>
    <name type="synonym">Aranea bruennichi</name>
    <dbReference type="NCBI Taxonomy" id="94029"/>
    <lineage>
        <taxon>Eukaryota</taxon>
        <taxon>Metazoa</taxon>
        <taxon>Ecdysozoa</taxon>
        <taxon>Arthropoda</taxon>
        <taxon>Chelicerata</taxon>
        <taxon>Arachnida</taxon>
        <taxon>Araneae</taxon>
        <taxon>Araneomorphae</taxon>
        <taxon>Entelegynae</taxon>
        <taxon>Araneoidea</taxon>
        <taxon>Araneidae</taxon>
        <taxon>Argiope</taxon>
    </lineage>
</organism>
<dbReference type="EMBL" id="JABXBU010000003">
    <property type="protein sequence ID" value="KAF8792838.1"/>
    <property type="molecule type" value="Genomic_DNA"/>
</dbReference>
<accession>A0A8T0FRQ5</accession>
<keyword evidence="2" id="KW-1185">Reference proteome</keyword>
<reference evidence="1" key="2">
    <citation type="submission" date="2020-06" db="EMBL/GenBank/DDBJ databases">
        <authorList>
            <person name="Sheffer M."/>
        </authorList>
    </citation>
    <scope>NUCLEOTIDE SEQUENCE</scope>
</reference>
<evidence type="ECO:0000313" key="2">
    <source>
        <dbReference type="Proteomes" id="UP000807504"/>
    </source>
</evidence>
<dbReference type="AlphaFoldDB" id="A0A8T0FRQ5"/>
<evidence type="ECO:0000313" key="1">
    <source>
        <dbReference type="EMBL" id="KAF8792838.1"/>
    </source>
</evidence>
<dbReference type="Proteomes" id="UP000807504">
    <property type="component" value="Unassembled WGS sequence"/>
</dbReference>
<reference evidence="1" key="1">
    <citation type="journal article" date="2020" name="bioRxiv">
        <title>Chromosome-level reference genome of the European wasp spider Argiope bruennichi: a resource for studies on range expansion and evolutionary adaptation.</title>
        <authorList>
            <person name="Sheffer M.M."/>
            <person name="Hoppe A."/>
            <person name="Krehenwinkel H."/>
            <person name="Uhl G."/>
            <person name="Kuss A.W."/>
            <person name="Jensen L."/>
            <person name="Jensen C."/>
            <person name="Gillespie R.G."/>
            <person name="Hoff K.J."/>
            <person name="Prost S."/>
        </authorList>
    </citation>
    <scope>NUCLEOTIDE SEQUENCE</scope>
</reference>
<sequence>MRGYLNPESYECSTYDKGKLPKLSQLLNTNVLPGRMLSKIQIANPIRNKQINLEGDTTFFPIKDRVLQQFVKSVFFTGSGIPENQIPFQIFGALASELPFEIASLIKHLPSADGSDMPVP</sequence>
<comment type="caution">
    <text evidence="1">The sequence shown here is derived from an EMBL/GenBank/DDBJ whole genome shotgun (WGS) entry which is preliminary data.</text>
</comment>